<reference evidence="1 3" key="2">
    <citation type="journal article" date="2019" name="BMC Evol. Biol.">
        <title>Comparative genomics of Mycobacterium mucogenicum and Mycobacterium neoaurum clade members emphasizing tRNA and non-coding RNA.</title>
        <authorList>
            <person name="Behra P.R.K."/>
            <person name="Pettersson B.M.F."/>
            <person name="Das S."/>
            <person name="Dasgupta S."/>
            <person name="Kirsebom L.A."/>
        </authorList>
    </citation>
    <scope>NUCLEOTIDE SEQUENCE [LARGE SCALE GENOMIC DNA]</scope>
    <source>
        <strain evidence="1 3">DSM 44124</strain>
    </source>
</reference>
<dbReference type="EMBL" id="CP062008">
    <property type="protein sequence ID" value="QPG72133.1"/>
    <property type="molecule type" value="Genomic_DNA"/>
</dbReference>
<reference evidence="2" key="1">
    <citation type="submission" date="2018-01" db="EMBL/GenBank/DDBJ databases">
        <title>Comparative genomics of Mycobacterium mucogenicum and Mycobacterium neoaurum clade members emphasizing tRNA and non-coding RNA.</title>
        <authorList>
            <person name="Behra P.R.K."/>
            <person name="Pettersson B.M.F."/>
            <person name="Das S."/>
            <person name="Dasgupta S."/>
            <person name="Kirsebom L.A."/>
        </authorList>
    </citation>
    <scope>NUCLEOTIDE SEQUENCE</scope>
    <source>
        <strain evidence="2">DSM 44124</strain>
    </source>
</reference>
<dbReference type="KEGG" id="mmuc:C1S78_003090"/>
<name>A0A8H2JH97_MYCMU</name>
<evidence type="ECO:0000313" key="1">
    <source>
        <dbReference type="EMBL" id="QPG72133.1"/>
    </source>
</evidence>
<organism evidence="2">
    <name type="scientific">Mycolicibacterium mucogenicum DSM 44124</name>
    <dbReference type="NCBI Taxonomy" id="1226753"/>
    <lineage>
        <taxon>Bacteria</taxon>
        <taxon>Bacillati</taxon>
        <taxon>Actinomycetota</taxon>
        <taxon>Actinomycetes</taxon>
        <taxon>Mycobacteriales</taxon>
        <taxon>Mycobacteriaceae</taxon>
        <taxon>Mycolicibacterium</taxon>
    </lineage>
</organism>
<proteinExistence type="predicted"/>
<dbReference type="EMBL" id="POTL01000001">
    <property type="protein sequence ID" value="TLH56062.1"/>
    <property type="molecule type" value="Genomic_DNA"/>
</dbReference>
<evidence type="ECO:0000313" key="2">
    <source>
        <dbReference type="EMBL" id="TLH56062.1"/>
    </source>
</evidence>
<accession>A0A8H2JH97</accession>
<reference evidence="1 3" key="3">
    <citation type="journal article" date="2019" name="Sci. Rep.">
        <title>Insight into the biology of Mycobacterium mucogenicum and Mycobacterium neoaurum clade members.</title>
        <authorList>
            <person name="Behra P.R.K."/>
            <person name="Pettersson B.M.F."/>
            <person name="Ramesh M."/>
            <person name="Dasgupta S."/>
            <person name="Kirsebom L.A."/>
        </authorList>
    </citation>
    <scope>NUCLEOTIDE SEQUENCE [LARGE SCALE GENOMIC DNA]</scope>
    <source>
        <strain evidence="1 3">DSM 44124</strain>
    </source>
</reference>
<dbReference type="AlphaFoldDB" id="A0A8H2JH97"/>
<evidence type="ECO:0000313" key="3">
    <source>
        <dbReference type="Proteomes" id="UP000309231"/>
    </source>
</evidence>
<gene>
    <name evidence="1" type="ORF">C1S78_003090</name>
    <name evidence="2" type="ORF">C1S78_03105</name>
</gene>
<keyword evidence="3" id="KW-1185">Reference proteome</keyword>
<dbReference type="Proteomes" id="UP000309231">
    <property type="component" value="Chromosome"/>
</dbReference>
<sequence length="75" mass="8537">MGRKKGEPLVRLVDVEVVSVRREPLGLITPCEVAREGFPDWTPAKFIEFFCASHKGCRPDSTVTRIEWRYIESGS</sequence>
<protein>
    <submittedName>
        <fullName evidence="2">Uncharacterized protein</fullName>
    </submittedName>
</protein>